<dbReference type="Proteomes" id="UP000078512">
    <property type="component" value="Unassembled WGS sequence"/>
</dbReference>
<evidence type="ECO:0008006" key="3">
    <source>
        <dbReference type="Google" id="ProtNLM"/>
    </source>
</evidence>
<dbReference type="EMBL" id="KV442016">
    <property type="protein sequence ID" value="OAQ34962.1"/>
    <property type="molecule type" value="Genomic_DNA"/>
</dbReference>
<dbReference type="STRING" id="1314771.A0A197KB73"/>
<evidence type="ECO:0000313" key="1">
    <source>
        <dbReference type="EMBL" id="OAQ34962.1"/>
    </source>
</evidence>
<proteinExistence type="predicted"/>
<name>A0A197KB73_9FUNG</name>
<protein>
    <recommendedName>
        <fullName evidence="3">DDE Tnp4 domain-containing protein</fullName>
    </recommendedName>
</protein>
<sequence>MDALSLRIPKSSFHAIHTMFYKTHRKVHIKLISEALSTMFSNIHIRLSSAKIVNPSHFKHATLHFDGHDTRLSCEQKTSAEMYSFKLKKAGLMEGTHGASRNLWMRATTSARGTFAIPSFRSQMKAVFGDLGTLFAKHHNRQPILVTKVDTYNMQLQLCLLLLNIKKLIGLLDVETALIHSAWMRGGFDYPLKNGAMEQTLEYIPVAEMLDDM</sequence>
<evidence type="ECO:0000313" key="2">
    <source>
        <dbReference type="Proteomes" id="UP000078512"/>
    </source>
</evidence>
<organism evidence="1 2">
    <name type="scientific">Linnemannia elongata AG-77</name>
    <dbReference type="NCBI Taxonomy" id="1314771"/>
    <lineage>
        <taxon>Eukaryota</taxon>
        <taxon>Fungi</taxon>
        <taxon>Fungi incertae sedis</taxon>
        <taxon>Mucoromycota</taxon>
        <taxon>Mortierellomycotina</taxon>
        <taxon>Mortierellomycetes</taxon>
        <taxon>Mortierellales</taxon>
        <taxon>Mortierellaceae</taxon>
        <taxon>Linnemannia</taxon>
    </lineage>
</organism>
<dbReference type="AlphaFoldDB" id="A0A197KB73"/>
<reference evidence="1 2" key="1">
    <citation type="submission" date="2016-05" db="EMBL/GenBank/DDBJ databases">
        <title>Genome sequencing reveals origins of a unique bacterial endosymbiosis in the earliest lineages of terrestrial Fungi.</title>
        <authorList>
            <consortium name="DOE Joint Genome Institute"/>
            <person name="Uehling J."/>
            <person name="Gryganskyi A."/>
            <person name="Hameed K."/>
            <person name="Tschaplinski T."/>
            <person name="Misztal P."/>
            <person name="Wu S."/>
            <person name="Desiro A."/>
            <person name="Vande Pol N."/>
            <person name="Du Z.-Y."/>
            <person name="Zienkiewicz A."/>
            <person name="Zienkiewicz K."/>
            <person name="Morin E."/>
            <person name="Tisserant E."/>
            <person name="Splivallo R."/>
            <person name="Hainaut M."/>
            <person name="Henrissat B."/>
            <person name="Ohm R."/>
            <person name="Kuo A."/>
            <person name="Yan J."/>
            <person name="Lipzen A."/>
            <person name="Nolan M."/>
            <person name="Labutti K."/>
            <person name="Barry K."/>
            <person name="Goldstein A."/>
            <person name="Labbe J."/>
            <person name="Schadt C."/>
            <person name="Tuskan G."/>
            <person name="Grigoriev I."/>
            <person name="Martin F."/>
            <person name="Vilgalys R."/>
            <person name="Bonito G."/>
        </authorList>
    </citation>
    <scope>NUCLEOTIDE SEQUENCE [LARGE SCALE GENOMIC DNA]</scope>
    <source>
        <strain evidence="1 2">AG-77</strain>
    </source>
</reference>
<keyword evidence="2" id="KW-1185">Reference proteome</keyword>
<gene>
    <name evidence="1" type="ORF">K457DRAFT_1896820</name>
</gene>
<accession>A0A197KB73</accession>
<dbReference type="OrthoDB" id="2393881at2759"/>